<keyword evidence="8" id="KW-0687">Ribonucleoprotein</keyword>
<dbReference type="GO" id="GO:1990904">
    <property type="term" value="C:ribonucleoprotein complex"/>
    <property type="evidence" value="ECO:0007669"/>
    <property type="project" value="UniProtKB-KW"/>
</dbReference>
<dbReference type="Gene3D" id="6.10.280.120">
    <property type="entry name" value="Growth arrest and DNA-damage-inducible proteins-interacting protein 1"/>
    <property type="match status" value="1"/>
</dbReference>
<feature type="non-terminal residue" evidence="15">
    <location>
        <position position="1"/>
    </location>
</feature>
<comment type="similarity">
    <text evidence="3">Belongs to the mitochondrion-specific ribosomal protein mL64 family.</text>
</comment>
<keyword evidence="7" id="KW-0539">Nucleus</keyword>
<evidence type="ECO:0000256" key="10">
    <source>
        <dbReference type="ARBA" id="ARBA00030700"/>
    </source>
</evidence>
<dbReference type="PANTHER" id="PTHR31761:SF1">
    <property type="entry name" value="LARGE RIBOSOMAL SUBUNIT PROTEIN ML64"/>
    <property type="match status" value="1"/>
</dbReference>
<accession>A0A0K2U3E1</accession>
<dbReference type="AlphaFoldDB" id="A0A0K2U3E1"/>
<evidence type="ECO:0000256" key="4">
    <source>
        <dbReference type="ARBA" id="ARBA00022980"/>
    </source>
</evidence>
<evidence type="ECO:0000313" key="15">
    <source>
        <dbReference type="EMBL" id="CDW32814.1"/>
    </source>
</evidence>
<dbReference type="PANTHER" id="PTHR31761">
    <property type="entry name" value="GROWTH ARREST AND DNA DAMAGE-INDUCIBLE PROTEINS-INTERACTING PROTEIN 1 GADD45GIP1"/>
    <property type="match status" value="1"/>
</dbReference>
<keyword evidence="4" id="KW-0689">Ribosomal protein</keyword>
<evidence type="ECO:0000256" key="6">
    <source>
        <dbReference type="ARBA" id="ARBA00023128"/>
    </source>
</evidence>
<dbReference type="GO" id="GO:0005634">
    <property type="term" value="C:nucleus"/>
    <property type="evidence" value="ECO:0007669"/>
    <property type="project" value="UniProtKB-SubCell"/>
</dbReference>
<reference evidence="15" key="1">
    <citation type="submission" date="2014-05" db="EMBL/GenBank/DDBJ databases">
        <authorList>
            <person name="Chronopoulou M."/>
        </authorList>
    </citation>
    <scope>NUCLEOTIDE SEQUENCE</scope>
    <source>
        <tissue evidence="15">Whole organism</tissue>
    </source>
</reference>
<comment type="subcellular location">
    <subcellularLocation>
        <location evidence="2">Mitochondrion</location>
    </subcellularLocation>
    <subcellularLocation>
        <location evidence="1">Nucleus</location>
    </subcellularLocation>
</comment>
<keyword evidence="6" id="KW-0496">Mitochondrion</keyword>
<dbReference type="Pfam" id="PF10147">
    <property type="entry name" value="CR6_interact"/>
    <property type="match status" value="1"/>
</dbReference>
<evidence type="ECO:0000256" key="7">
    <source>
        <dbReference type="ARBA" id="ARBA00023242"/>
    </source>
</evidence>
<dbReference type="GO" id="GO:0005739">
    <property type="term" value="C:mitochondrion"/>
    <property type="evidence" value="ECO:0007669"/>
    <property type="project" value="UniProtKB-SubCell"/>
</dbReference>
<evidence type="ECO:0000256" key="9">
    <source>
        <dbReference type="ARBA" id="ARBA00023306"/>
    </source>
</evidence>
<comment type="function">
    <text evidence="13">Acts as a negative regulator of G1 to S cell cycle phase progression by inhibiting cyclin-dependent kinases. Inhibitory effects are additive with GADD45 proteins but also occur in the absence of GADD45 proteins. Acts as a repressor of the orphan nuclear receptor NR4A1 by inhibiting AB domain-mediated transcriptional activity. May be involved in the hormone-mediated regulation of NR4A1 transcriptional activity. May play a role in mitochondrial protein synthesis.</text>
</comment>
<organism evidence="15">
    <name type="scientific">Lepeophtheirus salmonis</name>
    <name type="common">Salmon louse</name>
    <name type="synonym">Caligus salmonis</name>
    <dbReference type="NCBI Taxonomy" id="72036"/>
    <lineage>
        <taxon>Eukaryota</taxon>
        <taxon>Metazoa</taxon>
        <taxon>Ecdysozoa</taxon>
        <taxon>Arthropoda</taxon>
        <taxon>Crustacea</taxon>
        <taxon>Multicrustacea</taxon>
        <taxon>Hexanauplia</taxon>
        <taxon>Copepoda</taxon>
        <taxon>Siphonostomatoida</taxon>
        <taxon>Caligidae</taxon>
        <taxon>Lepeophtheirus</taxon>
    </lineage>
</organism>
<name>A0A0K2U3E1_LEPSM</name>
<dbReference type="GO" id="GO:0005840">
    <property type="term" value="C:ribosome"/>
    <property type="evidence" value="ECO:0007669"/>
    <property type="project" value="UniProtKB-KW"/>
</dbReference>
<evidence type="ECO:0000256" key="1">
    <source>
        <dbReference type="ARBA" id="ARBA00004123"/>
    </source>
</evidence>
<evidence type="ECO:0000256" key="2">
    <source>
        <dbReference type="ARBA" id="ARBA00004173"/>
    </source>
</evidence>
<evidence type="ECO:0000256" key="8">
    <source>
        <dbReference type="ARBA" id="ARBA00023274"/>
    </source>
</evidence>
<sequence length="264" mass="31076">GSIITKYIRGKINMSLSNISRTFYFQRACSTSTNRIVKFFKGSSKVPSLSEHEKTLEAEEGLRKGLEEERRLEDFKRLRNVSKISASHRRQIEGKHPLQGILYPMESHHKSQAYRANMFGKYGESTGIDPGICWPTPQDLQEKQEYEKVFYDNKDLFIIMKEQSEKEAAVEEKERRREEEILKNIKNMDKSLLEWKNRINMRNKQAEKERIRKLAILKELRQEYGYEVDPDIPSHASKIAEKEAEYLQKEKEAKKAKKNAKMQT</sequence>
<evidence type="ECO:0000256" key="12">
    <source>
        <dbReference type="ARBA" id="ARBA00035485"/>
    </source>
</evidence>
<dbReference type="EMBL" id="HACA01015453">
    <property type="protein sequence ID" value="CDW32814.1"/>
    <property type="molecule type" value="Transcribed_RNA"/>
</dbReference>
<proteinExistence type="inferred from homology"/>
<evidence type="ECO:0000256" key="3">
    <source>
        <dbReference type="ARBA" id="ARBA00005421"/>
    </source>
</evidence>
<keyword evidence="9" id="KW-0131">Cell cycle</keyword>
<evidence type="ECO:0000256" key="5">
    <source>
        <dbReference type="ARBA" id="ARBA00023054"/>
    </source>
</evidence>
<keyword evidence="5 14" id="KW-0175">Coiled coil</keyword>
<evidence type="ECO:0000256" key="13">
    <source>
        <dbReference type="ARBA" id="ARBA00060144"/>
    </source>
</evidence>
<evidence type="ECO:0000256" key="14">
    <source>
        <dbReference type="SAM" id="Coils"/>
    </source>
</evidence>
<dbReference type="InterPro" id="IPR018472">
    <property type="entry name" value="Ribosomal_mL64"/>
</dbReference>
<dbReference type="InterPro" id="IPR043035">
    <property type="entry name" value="Ribosomal_mL64_sf"/>
</dbReference>
<dbReference type="OrthoDB" id="6247992at2759"/>
<evidence type="ECO:0000256" key="11">
    <source>
        <dbReference type="ARBA" id="ARBA00035184"/>
    </source>
</evidence>
<protein>
    <recommendedName>
        <fullName evidence="11">Large ribosomal subunit protein mL64</fullName>
    </recommendedName>
    <alternativeName>
        <fullName evidence="10">39S ribosomal protein L59, mitochondrial</fullName>
    </alternativeName>
    <alternativeName>
        <fullName evidence="12">Growth arrest and DNA damage-inducible proteins-interacting protein 1</fullName>
    </alternativeName>
</protein>
<feature type="coiled-coil region" evidence="14">
    <location>
        <begin position="159"/>
        <end position="259"/>
    </location>
</feature>